<evidence type="ECO:0000313" key="2">
    <source>
        <dbReference type="Proteomes" id="UP001159363"/>
    </source>
</evidence>
<evidence type="ECO:0008006" key="3">
    <source>
        <dbReference type="Google" id="ProtNLM"/>
    </source>
</evidence>
<gene>
    <name evidence="1" type="ORF">PR048_029008</name>
</gene>
<dbReference type="InterPro" id="IPR012337">
    <property type="entry name" value="RNaseH-like_sf"/>
</dbReference>
<dbReference type="Proteomes" id="UP001159363">
    <property type="component" value="Chromosome 12"/>
</dbReference>
<reference evidence="1 2" key="1">
    <citation type="submission" date="2023-02" db="EMBL/GenBank/DDBJ databases">
        <title>LHISI_Scaffold_Assembly.</title>
        <authorList>
            <person name="Stuart O.P."/>
            <person name="Cleave R."/>
            <person name="Magrath M.J.L."/>
            <person name="Mikheyev A.S."/>
        </authorList>
    </citation>
    <scope>NUCLEOTIDE SEQUENCE [LARGE SCALE GENOMIC DNA]</scope>
    <source>
        <strain evidence="1">Daus_M_001</strain>
        <tissue evidence="1">Leg muscle</tissue>
    </source>
</reference>
<sequence>MGSIGSRQNGAETEAVSSDSRLFFSWFLEVVSLDKTYRVVIARMQNIFARHGIPEVFTKEYGFSYKTFSPRFPQSNGEAENGVDIAKHILPKSQYPNLGLLSYRCMPVESGLSPVEPLFGWKLRNTLPWLLSQLRSTWNDEAAIQDFKCKNLALKERNRKIHECG</sequence>
<accession>A0ABQ9GES4</accession>
<organism evidence="1 2">
    <name type="scientific">Dryococelus australis</name>
    <dbReference type="NCBI Taxonomy" id="614101"/>
    <lineage>
        <taxon>Eukaryota</taxon>
        <taxon>Metazoa</taxon>
        <taxon>Ecdysozoa</taxon>
        <taxon>Arthropoda</taxon>
        <taxon>Hexapoda</taxon>
        <taxon>Insecta</taxon>
        <taxon>Pterygota</taxon>
        <taxon>Neoptera</taxon>
        <taxon>Polyneoptera</taxon>
        <taxon>Phasmatodea</taxon>
        <taxon>Verophasmatodea</taxon>
        <taxon>Anareolatae</taxon>
        <taxon>Phasmatidae</taxon>
        <taxon>Eurycanthinae</taxon>
        <taxon>Dryococelus</taxon>
    </lineage>
</organism>
<keyword evidence="2" id="KW-1185">Reference proteome</keyword>
<name>A0ABQ9GES4_9NEOP</name>
<protein>
    <recommendedName>
        <fullName evidence="3">Integrase catalytic domain-containing protein</fullName>
    </recommendedName>
</protein>
<proteinExistence type="predicted"/>
<comment type="caution">
    <text evidence="1">The sequence shown here is derived from an EMBL/GenBank/DDBJ whole genome shotgun (WGS) entry which is preliminary data.</text>
</comment>
<evidence type="ECO:0000313" key="1">
    <source>
        <dbReference type="EMBL" id="KAJ8869997.1"/>
    </source>
</evidence>
<dbReference type="EMBL" id="JARBHB010000013">
    <property type="protein sequence ID" value="KAJ8869997.1"/>
    <property type="molecule type" value="Genomic_DNA"/>
</dbReference>
<dbReference type="SUPFAM" id="SSF53098">
    <property type="entry name" value="Ribonuclease H-like"/>
    <property type="match status" value="1"/>
</dbReference>